<dbReference type="GO" id="GO:0004418">
    <property type="term" value="F:hydroxymethylbilane synthase activity"/>
    <property type="evidence" value="ECO:0007669"/>
    <property type="project" value="UniProtKB-UniRule"/>
</dbReference>
<evidence type="ECO:0000256" key="1">
    <source>
        <dbReference type="ARBA" id="ARBA00002869"/>
    </source>
</evidence>
<feature type="modified residue" description="S-(dipyrrolylmethanemethyl)cysteine" evidence="7">
    <location>
        <position position="242"/>
    </location>
</feature>
<gene>
    <name evidence="7" type="primary">hemC</name>
    <name evidence="10" type="ORF">LX16_5006</name>
</gene>
<evidence type="ECO:0000256" key="7">
    <source>
        <dbReference type="HAMAP-Rule" id="MF_00260"/>
    </source>
</evidence>
<dbReference type="RefSeq" id="WP_147144205.1">
    <property type="nucleotide sequence ID" value="NZ_BAABIJ010000007.1"/>
</dbReference>
<keyword evidence="4 7" id="KW-0808">Transferase</keyword>
<keyword evidence="5 7" id="KW-0627">Porphyrin biosynthesis</keyword>
<evidence type="ECO:0000256" key="2">
    <source>
        <dbReference type="ARBA" id="ARBA00005638"/>
    </source>
</evidence>
<dbReference type="HAMAP" id="MF_00260">
    <property type="entry name" value="Porphobil_deam"/>
    <property type="match status" value="1"/>
</dbReference>
<dbReference type="FunFam" id="3.40.190.10:FF:000091">
    <property type="entry name" value="Porphobilinogen deaminase"/>
    <property type="match status" value="1"/>
</dbReference>
<sequence length="308" mass="32500">MAAIVRIGTRSSPMAMAQAERVRADLLRVSPDVTVEINPMTTSGDRWTGPLSQLGGKGAFTKEVDAAILSGEVDLGVHCVKDIPGDRPVPEGTVIAGYLTRDDVRDAVVIPGGGELADLPPGSRIGTSSPRRVAQLALHWPHLRPVPIRGNANTRLAKLDDGRFDALLLAVAGLERIGLTSRISQILSEDTMIPAVGSGTLALQCRTDDTATLELAEKLADSLTTRQTVAERAMLRVLDGHCHSPIAGYAEPHGDGSLTLHGRVISPDGKTVLDATDRHTDPEALGVAVGEALLRQGAREVIDADRPA</sequence>
<dbReference type="Pfam" id="PF01379">
    <property type="entry name" value="Porphobil_deam"/>
    <property type="match status" value="1"/>
</dbReference>
<dbReference type="InterPro" id="IPR022418">
    <property type="entry name" value="Porphobilinogen_deaminase_C"/>
</dbReference>
<comment type="similarity">
    <text evidence="2 7">Belongs to the HMBS family.</text>
</comment>
<dbReference type="PANTHER" id="PTHR11557:SF0">
    <property type="entry name" value="PORPHOBILINOGEN DEAMINASE"/>
    <property type="match status" value="1"/>
</dbReference>
<dbReference type="Gene3D" id="3.30.160.40">
    <property type="entry name" value="Porphobilinogen deaminase, C-terminal domain"/>
    <property type="match status" value="1"/>
</dbReference>
<dbReference type="PROSITE" id="PS00533">
    <property type="entry name" value="PORPHOBILINOGEN_DEAM"/>
    <property type="match status" value="1"/>
</dbReference>
<dbReference type="InterPro" id="IPR022417">
    <property type="entry name" value="Porphobilin_deaminase_N"/>
</dbReference>
<dbReference type="InterPro" id="IPR000860">
    <property type="entry name" value="HemC"/>
</dbReference>
<dbReference type="NCBIfam" id="TIGR00212">
    <property type="entry name" value="hemC"/>
    <property type="match status" value="1"/>
</dbReference>
<comment type="function">
    <text evidence="1 7">Tetrapolymerization of the monopyrrole PBG into the hydroxymethylbilane pre-uroporphyrinogen in several discrete steps.</text>
</comment>
<dbReference type="PIRSF" id="PIRSF001438">
    <property type="entry name" value="4pyrrol_synth_OHMeBilane_synth"/>
    <property type="match status" value="1"/>
</dbReference>
<comment type="subunit">
    <text evidence="3 7">Monomer.</text>
</comment>
<evidence type="ECO:0000256" key="5">
    <source>
        <dbReference type="ARBA" id="ARBA00023244"/>
    </source>
</evidence>
<keyword evidence="11" id="KW-1185">Reference proteome</keyword>
<organism evidence="10 11">
    <name type="scientific">Stackebrandtia albiflava</name>
    <dbReference type="NCBI Taxonomy" id="406432"/>
    <lineage>
        <taxon>Bacteria</taxon>
        <taxon>Bacillati</taxon>
        <taxon>Actinomycetota</taxon>
        <taxon>Actinomycetes</taxon>
        <taxon>Glycomycetales</taxon>
        <taxon>Glycomycetaceae</taxon>
        <taxon>Stackebrandtia</taxon>
    </lineage>
</organism>
<comment type="caution">
    <text evidence="10">The sequence shown here is derived from an EMBL/GenBank/DDBJ whole genome shotgun (WGS) entry which is preliminary data.</text>
</comment>
<evidence type="ECO:0000259" key="8">
    <source>
        <dbReference type="Pfam" id="PF01379"/>
    </source>
</evidence>
<dbReference type="InterPro" id="IPR022419">
    <property type="entry name" value="Porphobilin_deaminase_cofac_BS"/>
</dbReference>
<comment type="catalytic activity">
    <reaction evidence="6 7">
        <text>4 porphobilinogen + H2O = hydroxymethylbilane + 4 NH4(+)</text>
        <dbReference type="Rhea" id="RHEA:13185"/>
        <dbReference type="ChEBI" id="CHEBI:15377"/>
        <dbReference type="ChEBI" id="CHEBI:28938"/>
        <dbReference type="ChEBI" id="CHEBI:57845"/>
        <dbReference type="ChEBI" id="CHEBI:58126"/>
        <dbReference type="EC" id="2.5.1.61"/>
    </reaction>
</comment>
<dbReference type="EC" id="2.5.1.61" evidence="7"/>
<dbReference type="PANTHER" id="PTHR11557">
    <property type="entry name" value="PORPHOBILINOGEN DEAMINASE"/>
    <property type="match status" value="1"/>
</dbReference>
<evidence type="ECO:0000313" key="11">
    <source>
        <dbReference type="Proteomes" id="UP000321617"/>
    </source>
</evidence>
<reference evidence="10 11" key="1">
    <citation type="journal article" date="2013" name="Stand. Genomic Sci.">
        <title>Genomic Encyclopedia of Type Strains, Phase I: The one thousand microbial genomes (KMG-I) project.</title>
        <authorList>
            <person name="Kyrpides N.C."/>
            <person name="Woyke T."/>
            <person name="Eisen J.A."/>
            <person name="Garrity G."/>
            <person name="Lilburn T.G."/>
            <person name="Beck B.J."/>
            <person name="Whitman W.B."/>
            <person name="Hugenholtz P."/>
            <person name="Klenk H.P."/>
        </authorList>
    </citation>
    <scope>NUCLEOTIDE SEQUENCE [LARGE SCALE GENOMIC DNA]</scope>
    <source>
        <strain evidence="10 11">DSM 45044</strain>
    </source>
</reference>
<dbReference type="FunFam" id="3.40.190.10:FF:000005">
    <property type="entry name" value="Porphobilinogen deaminase"/>
    <property type="match status" value="1"/>
</dbReference>
<name>A0A562UPI8_9ACTN</name>
<proteinExistence type="inferred from homology"/>
<evidence type="ECO:0000256" key="4">
    <source>
        <dbReference type="ARBA" id="ARBA00022679"/>
    </source>
</evidence>
<dbReference type="PRINTS" id="PR00151">
    <property type="entry name" value="PORPHBDMNASE"/>
</dbReference>
<dbReference type="Pfam" id="PF03900">
    <property type="entry name" value="Porphobil_deamC"/>
    <property type="match status" value="1"/>
</dbReference>
<evidence type="ECO:0000256" key="3">
    <source>
        <dbReference type="ARBA" id="ARBA00011245"/>
    </source>
</evidence>
<dbReference type="GO" id="GO:0005737">
    <property type="term" value="C:cytoplasm"/>
    <property type="evidence" value="ECO:0007669"/>
    <property type="project" value="UniProtKB-UniRule"/>
</dbReference>
<dbReference type="EMBL" id="VLLL01000011">
    <property type="protein sequence ID" value="TWJ07522.1"/>
    <property type="molecule type" value="Genomic_DNA"/>
</dbReference>
<evidence type="ECO:0000313" key="10">
    <source>
        <dbReference type="EMBL" id="TWJ07522.1"/>
    </source>
</evidence>
<feature type="domain" description="Porphobilinogen deaminase N-terminal" evidence="8">
    <location>
        <begin position="5"/>
        <end position="213"/>
    </location>
</feature>
<protein>
    <recommendedName>
        <fullName evidence="7">Porphobilinogen deaminase</fullName>
        <shortName evidence="7">PBG</shortName>
        <ecNumber evidence="7">2.5.1.61</ecNumber>
    </recommendedName>
    <alternativeName>
        <fullName evidence="7">Hydroxymethylbilane synthase</fullName>
        <shortName evidence="7">HMBS</shortName>
    </alternativeName>
    <alternativeName>
        <fullName evidence="7">Pre-uroporphyrinogen synthase</fullName>
    </alternativeName>
</protein>
<accession>A0A562UPI8</accession>
<evidence type="ECO:0000256" key="6">
    <source>
        <dbReference type="ARBA" id="ARBA00048169"/>
    </source>
</evidence>
<dbReference type="InterPro" id="IPR036803">
    <property type="entry name" value="Porphobilinogen_deaminase_C_sf"/>
</dbReference>
<comment type="miscellaneous">
    <text evidence="7">The porphobilinogen subunits are added to the dipyrromethane group.</text>
</comment>
<dbReference type="Proteomes" id="UP000321617">
    <property type="component" value="Unassembled WGS sequence"/>
</dbReference>
<dbReference type="AlphaFoldDB" id="A0A562UPI8"/>
<dbReference type="SUPFAM" id="SSF54782">
    <property type="entry name" value="Porphobilinogen deaminase (hydroxymethylbilane synthase), C-terminal domain"/>
    <property type="match status" value="1"/>
</dbReference>
<dbReference type="GO" id="GO:0006782">
    <property type="term" value="P:protoporphyrinogen IX biosynthetic process"/>
    <property type="evidence" value="ECO:0007669"/>
    <property type="project" value="UniProtKB-UniRule"/>
</dbReference>
<evidence type="ECO:0000259" key="9">
    <source>
        <dbReference type="Pfam" id="PF03900"/>
    </source>
</evidence>
<feature type="domain" description="Porphobilinogen deaminase C-terminal" evidence="9">
    <location>
        <begin position="228"/>
        <end position="294"/>
    </location>
</feature>
<dbReference type="SUPFAM" id="SSF53850">
    <property type="entry name" value="Periplasmic binding protein-like II"/>
    <property type="match status" value="1"/>
</dbReference>
<dbReference type="OrthoDB" id="9810298at2"/>
<comment type="cofactor">
    <cofactor evidence="7">
        <name>dipyrromethane</name>
        <dbReference type="ChEBI" id="CHEBI:60342"/>
    </cofactor>
    <text evidence="7">Binds 1 dipyrromethane group covalently.</text>
</comment>
<dbReference type="Gene3D" id="3.40.190.10">
    <property type="entry name" value="Periplasmic binding protein-like II"/>
    <property type="match status" value="2"/>
</dbReference>